<dbReference type="EMBL" id="CAJNIZ010027569">
    <property type="protein sequence ID" value="CAE7501269.1"/>
    <property type="molecule type" value="Genomic_DNA"/>
</dbReference>
<gene>
    <name evidence="4" type="primary">Ank2</name>
    <name evidence="4" type="ORF">SPIL2461_LOCUS12973</name>
</gene>
<dbReference type="PANTHER" id="PTHR24198">
    <property type="entry name" value="ANKYRIN REPEAT AND PROTEIN KINASE DOMAIN-CONTAINING PROTEIN"/>
    <property type="match status" value="1"/>
</dbReference>
<sequence>EVLVVDATQEGTRDLTLLLTLSKQNSWNMQLARNDFESAVALGRIHLVRCLLDAGIDVQHWIGDRSGAYVLALACVHRQAQVAALLLEYDADIECRGTDGMTPLLKTCRTGDDSILDLLLRRRANAGAQTGRGVSAVMLASEQGHVEVVRMLLHFRVNVNRRSADNTTPLMYACVNGHARVVGYLLEARAVVNERGHGMTALICAAKASTCSYPYNLKKYGNVRLPAREDRVECAKAAVQKFCSGGSHGQSRSNCTDDRTGNTCLTAACTLGYAEVTGLLLEASACANMRGPGGCKPLLCAIFEGQADIASLLLEAGACINSRAPHSSRTALTVSLLHGHTDIVRLLQDDRWEINTDSEGVGDEEDCEVD</sequence>
<evidence type="ECO:0000256" key="3">
    <source>
        <dbReference type="PROSITE-ProRule" id="PRU00023"/>
    </source>
</evidence>
<keyword evidence="5" id="KW-1185">Reference proteome</keyword>
<feature type="non-terminal residue" evidence="4">
    <location>
        <position position="1"/>
    </location>
</feature>
<dbReference type="InterPro" id="IPR036770">
    <property type="entry name" value="Ankyrin_rpt-contain_sf"/>
</dbReference>
<dbReference type="PROSITE" id="PS50088">
    <property type="entry name" value="ANK_REPEAT"/>
    <property type="match status" value="4"/>
</dbReference>
<feature type="repeat" description="ANK" evidence="3">
    <location>
        <begin position="293"/>
        <end position="325"/>
    </location>
</feature>
<accession>A0A812T2H5</accession>
<evidence type="ECO:0000313" key="4">
    <source>
        <dbReference type="EMBL" id="CAE7501269.1"/>
    </source>
</evidence>
<dbReference type="AlphaFoldDB" id="A0A812T2H5"/>
<feature type="repeat" description="ANK" evidence="3">
    <location>
        <begin position="99"/>
        <end position="131"/>
    </location>
</feature>
<dbReference type="PANTHER" id="PTHR24198:SF194">
    <property type="entry name" value="INVERSIN-A"/>
    <property type="match status" value="1"/>
</dbReference>
<dbReference type="Pfam" id="PF13637">
    <property type="entry name" value="Ank_4"/>
    <property type="match status" value="1"/>
</dbReference>
<dbReference type="OrthoDB" id="194358at2759"/>
<dbReference type="SUPFAM" id="SSF48403">
    <property type="entry name" value="Ankyrin repeat"/>
    <property type="match status" value="1"/>
</dbReference>
<dbReference type="Proteomes" id="UP000649617">
    <property type="component" value="Unassembled WGS sequence"/>
</dbReference>
<evidence type="ECO:0000313" key="5">
    <source>
        <dbReference type="Proteomes" id="UP000649617"/>
    </source>
</evidence>
<dbReference type="Pfam" id="PF12796">
    <property type="entry name" value="Ank_2"/>
    <property type="match status" value="1"/>
</dbReference>
<evidence type="ECO:0000256" key="2">
    <source>
        <dbReference type="ARBA" id="ARBA00023043"/>
    </source>
</evidence>
<protein>
    <submittedName>
        <fullName evidence="4">Ank2 protein</fullName>
    </submittedName>
</protein>
<dbReference type="SMART" id="SM00248">
    <property type="entry name" value="ANK"/>
    <property type="match status" value="8"/>
</dbReference>
<reference evidence="4" key="1">
    <citation type="submission" date="2021-02" db="EMBL/GenBank/DDBJ databases">
        <authorList>
            <person name="Dougan E. K."/>
            <person name="Rhodes N."/>
            <person name="Thang M."/>
            <person name="Chan C."/>
        </authorList>
    </citation>
    <scope>NUCLEOTIDE SEQUENCE</scope>
</reference>
<evidence type="ECO:0000256" key="1">
    <source>
        <dbReference type="ARBA" id="ARBA00022737"/>
    </source>
</evidence>
<feature type="repeat" description="ANK" evidence="3">
    <location>
        <begin position="132"/>
        <end position="164"/>
    </location>
</feature>
<comment type="caution">
    <text evidence="4">The sequence shown here is derived from an EMBL/GenBank/DDBJ whole genome shotgun (WGS) entry which is preliminary data.</text>
</comment>
<keyword evidence="2 3" id="KW-0040">ANK repeat</keyword>
<dbReference type="PROSITE" id="PS50297">
    <property type="entry name" value="ANK_REP_REGION"/>
    <property type="match status" value="2"/>
</dbReference>
<keyword evidence="1" id="KW-0677">Repeat</keyword>
<dbReference type="Gene3D" id="1.25.40.20">
    <property type="entry name" value="Ankyrin repeat-containing domain"/>
    <property type="match status" value="3"/>
</dbReference>
<name>A0A812T2H5_SYMPI</name>
<feature type="repeat" description="ANK" evidence="3">
    <location>
        <begin position="165"/>
        <end position="197"/>
    </location>
</feature>
<dbReference type="InterPro" id="IPR002110">
    <property type="entry name" value="Ankyrin_rpt"/>
</dbReference>
<proteinExistence type="predicted"/>
<organism evidence="4 5">
    <name type="scientific">Symbiodinium pilosum</name>
    <name type="common">Dinoflagellate</name>
    <dbReference type="NCBI Taxonomy" id="2952"/>
    <lineage>
        <taxon>Eukaryota</taxon>
        <taxon>Sar</taxon>
        <taxon>Alveolata</taxon>
        <taxon>Dinophyceae</taxon>
        <taxon>Suessiales</taxon>
        <taxon>Symbiodiniaceae</taxon>
        <taxon>Symbiodinium</taxon>
    </lineage>
</organism>